<dbReference type="InterPro" id="IPR036890">
    <property type="entry name" value="HATPase_C_sf"/>
</dbReference>
<dbReference type="InterPro" id="IPR036097">
    <property type="entry name" value="HisK_dim/P_sf"/>
</dbReference>
<evidence type="ECO:0000256" key="3">
    <source>
        <dbReference type="ARBA" id="ARBA00022553"/>
    </source>
</evidence>
<dbReference type="Gene3D" id="1.10.287.130">
    <property type="match status" value="1"/>
</dbReference>
<dbReference type="InterPro" id="IPR005467">
    <property type="entry name" value="His_kinase_dom"/>
</dbReference>
<proteinExistence type="predicted"/>
<accession>A0A5R9J0H6</accession>
<dbReference type="InterPro" id="IPR004358">
    <property type="entry name" value="Sig_transdc_His_kin-like_C"/>
</dbReference>
<dbReference type="PRINTS" id="PR00344">
    <property type="entry name" value="BCTRLSENSOR"/>
</dbReference>
<dbReference type="CDD" id="cd00082">
    <property type="entry name" value="HisKA"/>
    <property type="match status" value="1"/>
</dbReference>
<gene>
    <name evidence="10" type="ORF">FE810_01750</name>
</gene>
<keyword evidence="4" id="KW-0808">Transferase</keyword>
<dbReference type="PANTHER" id="PTHR45453">
    <property type="entry name" value="PHOSPHATE REGULON SENSOR PROTEIN PHOR"/>
    <property type="match status" value="1"/>
</dbReference>
<dbReference type="GO" id="GO:0016036">
    <property type="term" value="P:cellular response to phosphate starvation"/>
    <property type="evidence" value="ECO:0007669"/>
    <property type="project" value="TreeGrafter"/>
</dbReference>
<dbReference type="PANTHER" id="PTHR45453:SF1">
    <property type="entry name" value="PHOSPHATE REGULON SENSOR PROTEIN PHOR"/>
    <property type="match status" value="1"/>
</dbReference>
<evidence type="ECO:0000259" key="9">
    <source>
        <dbReference type="PROSITE" id="PS50109"/>
    </source>
</evidence>
<keyword evidence="5" id="KW-0418">Kinase</keyword>
<dbReference type="InterPro" id="IPR000014">
    <property type="entry name" value="PAS"/>
</dbReference>
<dbReference type="SUPFAM" id="SSF47384">
    <property type="entry name" value="Homodimeric domain of signal transducing histidine kinase"/>
    <property type="match status" value="1"/>
</dbReference>
<dbReference type="SUPFAM" id="SSF55874">
    <property type="entry name" value="ATPase domain of HSP90 chaperone/DNA topoisomerase II/histidine kinase"/>
    <property type="match status" value="1"/>
</dbReference>
<dbReference type="InterPro" id="IPR003661">
    <property type="entry name" value="HisK_dim/P_dom"/>
</dbReference>
<dbReference type="SMART" id="SM00387">
    <property type="entry name" value="HATPase_c"/>
    <property type="match status" value="1"/>
</dbReference>
<feature type="compositionally biased region" description="Polar residues" evidence="8">
    <location>
        <begin position="7"/>
        <end position="25"/>
    </location>
</feature>
<dbReference type="InterPro" id="IPR050351">
    <property type="entry name" value="BphY/WalK/GraS-like"/>
</dbReference>
<dbReference type="RefSeq" id="WP_138318301.1">
    <property type="nucleotide sequence ID" value="NZ_VCBC01000002.1"/>
</dbReference>
<dbReference type="GO" id="GO:0000155">
    <property type="term" value="F:phosphorelay sensor kinase activity"/>
    <property type="evidence" value="ECO:0007669"/>
    <property type="project" value="InterPro"/>
</dbReference>
<evidence type="ECO:0000313" key="11">
    <source>
        <dbReference type="Proteomes" id="UP000307790"/>
    </source>
</evidence>
<evidence type="ECO:0000256" key="7">
    <source>
        <dbReference type="ARBA" id="ARBA00023136"/>
    </source>
</evidence>
<dbReference type="Gene3D" id="3.30.565.10">
    <property type="entry name" value="Histidine kinase-like ATPase, C-terminal domain"/>
    <property type="match status" value="1"/>
</dbReference>
<dbReference type="PROSITE" id="PS50109">
    <property type="entry name" value="HIS_KIN"/>
    <property type="match status" value="1"/>
</dbReference>
<name>A0A5R9J0H6_9GAMM</name>
<dbReference type="InterPro" id="IPR035965">
    <property type="entry name" value="PAS-like_dom_sf"/>
</dbReference>
<dbReference type="Pfam" id="PF13188">
    <property type="entry name" value="PAS_8"/>
    <property type="match status" value="1"/>
</dbReference>
<dbReference type="GO" id="GO:0004721">
    <property type="term" value="F:phosphoprotein phosphatase activity"/>
    <property type="evidence" value="ECO:0007669"/>
    <property type="project" value="TreeGrafter"/>
</dbReference>
<keyword evidence="7" id="KW-0472">Membrane</keyword>
<evidence type="ECO:0000256" key="4">
    <source>
        <dbReference type="ARBA" id="ARBA00022679"/>
    </source>
</evidence>
<dbReference type="SUPFAM" id="SSF55785">
    <property type="entry name" value="PYP-like sensor domain (PAS domain)"/>
    <property type="match status" value="1"/>
</dbReference>
<dbReference type="Gene3D" id="3.30.450.20">
    <property type="entry name" value="PAS domain"/>
    <property type="match status" value="1"/>
</dbReference>
<keyword evidence="6" id="KW-0902">Two-component regulatory system</keyword>
<feature type="region of interest" description="Disordered" evidence="8">
    <location>
        <begin position="1"/>
        <end position="25"/>
    </location>
</feature>
<dbReference type="SMART" id="SM00388">
    <property type="entry name" value="HisKA"/>
    <property type="match status" value="1"/>
</dbReference>
<evidence type="ECO:0000313" key="10">
    <source>
        <dbReference type="EMBL" id="TLU67698.1"/>
    </source>
</evidence>
<evidence type="ECO:0000256" key="2">
    <source>
        <dbReference type="ARBA" id="ARBA00012438"/>
    </source>
</evidence>
<protein>
    <recommendedName>
        <fullName evidence="2">histidine kinase</fullName>
        <ecNumber evidence="2">2.7.13.3</ecNumber>
    </recommendedName>
</protein>
<comment type="caution">
    <text evidence="10">The sequence shown here is derived from an EMBL/GenBank/DDBJ whole genome shotgun (WGS) entry which is preliminary data.</text>
</comment>
<organism evidence="10 11">
    <name type="scientific">Thalassotalea litorea</name>
    <dbReference type="NCBI Taxonomy" id="2020715"/>
    <lineage>
        <taxon>Bacteria</taxon>
        <taxon>Pseudomonadati</taxon>
        <taxon>Pseudomonadota</taxon>
        <taxon>Gammaproteobacteria</taxon>
        <taxon>Alteromonadales</taxon>
        <taxon>Colwelliaceae</taxon>
        <taxon>Thalassotalea</taxon>
    </lineage>
</organism>
<dbReference type="EMBL" id="VCBC01000002">
    <property type="protein sequence ID" value="TLU67698.1"/>
    <property type="molecule type" value="Genomic_DNA"/>
</dbReference>
<dbReference type="Pfam" id="PF00512">
    <property type="entry name" value="HisKA"/>
    <property type="match status" value="1"/>
</dbReference>
<comment type="catalytic activity">
    <reaction evidence="1">
        <text>ATP + protein L-histidine = ADP + protein N-phospho-L-histidine.</text>
        <dbReference type="EC" id="2.7.13.3"/>
    </reaction>
</comment>
<dbReference type="GO" id="GO:0005886">
    <property type="term" value="C:plasma membrane"/>
    <property type="evidence" value="ECO:0007669"/>
    <property type="project" value="TreeGrafter"/>
</dbReference>
<evidence type="ECO:0000256" key="1">
    <source>
        <dbReference type="ARBA" id="ARBA00000085"/>
    </source>
</evidence>
<dbReference type="CDD" id="cd00130">
    <property type="entry name" value="PAS"/>
    <property type="match status" value="1"/>
</dbReference>
<dbReference type="InterPro" id="IPR003594">
    <property type="entry name" value="HATPase_dom"/>
</dbReference>
<evidence type="ECO:0000256" key="5">
    <source>
        <dbReference type="ARBA" id="ARBA00022777"/>
    </source>
</evidence>
<keyword evidence="3" id="KW-0597">Phosphoprotein</keyword>
<keyword evidence="11" id="KW-1185">Reference proteome</keyword>
<evidence type="ECO:0000256" key="6">
    <source>
        <dbReference type="ARBA" id="ARBA00023012"/>
    </source>
</evidence>
<dbReference type="Pfam" id="PF02518">
    <property type="entry name" value="HATPase_c"/>
    <property type="match status" value="1"/>
</dbReference>
<sequence>MPGAKQELSQANSPETSISTQSRVGTESESFDLSALMLESNQLNQLFDIMPAGVVIIDGDGKVVKANKAARKLLDCELMSKNWIDVIKTVFHPRADDGHEVSLKNGRRVKLDISSFDSQTGQLIQITDLTETRILQEKISQMQRLSSLGRMVSTLAHQIRTPLSSAMLYCANLKAKNMTPAKQQLFQEKLHARLQELEQQVNDMLLYAKSGGKQVVEVVEVQTIIDDAIAGVEAQLDEASATCKIHYAPYHGEPLKLLANKSALEGAIQNLIQNALEVIDDQPHIDIHIDAEGDWILVRVKDNGNGIPAQDHDKIFEPFYTSKMQGTGLGLAVVKSVAKAHHGDVELSSEAPGGAEFCLKLPQFKTEHQEIEK</sequence>
<dbReference type="EC" id="2.7.13.3" evidence="2"/>
<dbReference type="CDD" id="cd00075">
    <property type="entry name" value="HATPase"/>
    <property type="match status" value="1"/>
</dbReference>
<evidence type="ECO:0000256" key="8">
    <source>
        <dbReference type="SAM" id="MobiDB-lite"/>
    </source>
</evidence>
<feature type="domain" description="Histidine kinase" evidence="9">
    <location>
        <begin position="154"/>
        <end position="365"/>
    </location>
</feature>
<reference evidence="10 11" key="1">
    <citation type="submission" date="2019-05" db="EMBL/GenBank/DDBJ databases">
        <title>Genome sequences of Thalassotalea litorea 1K03283.</title>
        <authorList>
            <person name="Zhang D."/>
        </authorList>
    </citation>
    <scope>NUCLEOTIDE SEQUENCE [LARGE SCALE GENOMIC DNA]</scope>
    <source>
        <strain evidence="10 11">MCCC 1K03283</strain>
    </source>
</reference>
<dbReference type="SMART" id="SM00091">
    <property type="entry name" value="PAS"/>
    <property type="match status" value="1"/>
</dbReference>
<dbReference type="AlphaFoldDB" id="A0A5R9J0H6"/>
<dbReference type="Proteomes" id="UP000307790">
    <property type="component" value="Unassembled WGS sequence"/>
</dbReference>
<dbReference type="OrthoDB" id="9776727at2"/>